<keyword evidence="7" id="KW-1185">Reference proteome</keyword>
<dbReference type="EMBL" id="LR593886">
    <property type="protein sequence ID" value="VTR96071.1"/>
    <property type="molecule type" value="Genomic_DNA"/>
</dbReference>
<dbReference type="InterPro" id="IPR036895">
    <property type="entry name" value="Uracil-DNA_glycosylase-like_sf"/>
</dbReference>
<accession>A0A6P2D441</accession>
<dbReference type="Gene3D" id="3.40.470.10">
    <property type="entry name" value="Uracil-DNA glycosylase-like domain"/>
    <property type="match status" value="1"/>
</dbReference>
<dbReference type="Proteomes" id="UP000464178">
    <property type="component" value="Chromosome"/>
</dbReference>
<proteinExistence type="predicted"/>
<keyword evidence="3" id="KW-0234">DNA repair</keyword>
<dbReference type="GO" id="GO:0008263">
    <property type="term" value="F:pyrimidine-specific mismatch base pair DNA N-glycosylase activity"/>
    <property type="evidence" value="ECO:0007669"/>
    <property type="project" value="TreeGrafter"/>
</dbReference>
<protein>
    <recommendedName>
        <fullName evidence="5">Uracil-DNA glycosylase-like domain-containing protein</fullName>
    </recommendedName>
</protein>
<gene>
    <name evidence="6" type="ORF">SOIL9_16430</name>
</gene>
<keyword evidence="2" id="KW-0378">Hydrolase</keyword>
<dbReference type="InterPro" id="IPR005122">
    <property type="entry name" value="Uracil-DNA_glycosylase-like"/>
</dbReference>
<dbReference type="InterPro" id="IPR015637">
    <property type="entry name" value="MUG/TDG"/>
</dbReference>
<evidence type="ECO:0000259" key="5">
    <source>
        <dbReference type="SMART" id="SM00986"/>
    </source>
</evidence>
<dbReference type="SUPFAM" id="SSF52141">
    <property type="entry name" value="Uracil-DNA glycosylase-like"/>
    <property type="match status" value="1"/>
</dbReference>
<evidence type="ECO:0000256" key="4">
    <source>
        <dbReference type="SAM" id="MobiDB-lite"/>
    </source>
</evidence>
<evidence type="ECO:0000256" key="1">
    <source>
        <dbReference type="ARBA" id="ARBA00022763"/>
    </source>
</evidence>
<dbReference type="PANTHER" id="PTHR12159:SF9">
    <property type="entry name" value="G_T MISMATCH-SPECIFIC THYMINE DNA GLYCOSYLASE"/>
    <property type="match status" value="1"/>
</dbReference>
<evidence type="ECO:0000313" key="6">
    <source>
        <dbReference type="EMBL" id="VTR96071.1"/>
    </source>
</evidence>
<dbReference type="GO" id="GO:0004844">
    <property type="term" value="F:uracil DNA N-glycosylase activity"/>
    <property type="evidence" value="ECO:0007669"/>
    <property type="project" value="TreeGrafter"/>
</dbReference>
<keyword evidence="1" id="KW-0227">DNA damage</keyword>
<dbReference type="SMART" id="SM00986">
    <property type="entry name" value="UDG"/>
    <property type="match status" value="1"/>
</dbReference>
<dbReference type="SMART" id="SM00987">
    <property type="entry name" value="UreE_C"/>
    <property type="match status" value="1"/>
</dbReference>
<dbReference type="AlphaFoldDB" id="A0A6P2D441"/>
<evidence type="ECO:0000256" key="2">
    <source>
        <dbReference type="ARBA" id="ARBA00022801"/>
    </source>
</evidence>
<feature type="compositionally biased region" description="Pro residues" evidence="4">
    <location>
        <begin position="56"/>
        <end position="65"/>
    </location>
</feature>
<dbReference type="KEGG" id="gms:SOIL9_16430"/>
<dbReference type="Pfam" id="PF03167">
    <property type="entry name" value="UDG"/>
    <property type="match status" value="1"/>
</dbReference>
<reference evidence="6 7" key="1">
    <citation type="submission" date="2019-05" db="EMBL/GenBank/DDBJ databases">
        <authorList>
            <consortium name="Science for Life Laboratories"/>
        </authorList>
    </citation>
    <scope>NUCLEOTIDE SEQUENCE [LARGE SCALE GENOMIC DNA]</scope>
    <source>
        <strain evidence="6">Soil9</strain>
    </source>
</reference>
<sequence>MKQGCRLFDEGTPEQILASELVSASARRDAESASEEYNGLIRTPAPEQPGRHPTGPDVPPAPRPTPAQLRAAQNKTVPDVIAPGLSVLFCGINPGLYTAAIGHHFGRPGNRFWPTLHAARFTPRLLDPSEELELLPLGYGITNVVARATVGADELTNKEIIAGGAILAAKVRDFAPRYLAVLGIGAYRTAFAKPKATVGLQPDAIGETRVWVLPNPSGLNAHYQGKDLVKVFRQLRDTA</sequence>
<evidence type="ECO:0000313" key="7">
    <source>
        <dbReference type="Proteomes" id="UP000464178"/>
    </source>
</evidence>
<dbReference type="CDD" id="cd10028">
    <property type="entry name" value="UDG-F2_TDG_MUG"/>
    <property type="match status" value="1"/>
</dbReference>
<feature type="region of interest" description="Disordered" evidence="4">
    <location>
        <begin position="22"/>
        <end position="71"/>
    </location>
</feature>
<evidence type="ECO:0000256" key="3">
    <source>
        <dbReference type="ARBA" id="ARBA00023204"/>
    </source>
</evidence>
<dbReference type="PANTHER" id="PTHR12159">
    <property type="entry name" value="G/T AND G/U MISMATCH-SPECIFIC DNA GLYCOSYLASE"/>
    <property type="match status" value="1"/>
</dbReference>
<organism evidence="6 7">
    <name type="scientific">Gemmata massiliana</name>
    <dbReference type="NCBI Taxonomy" id="1210884"/>
    <lineage>
        <taxon>Bacteria</taxon>
        <taxon>Pseudomonadati</taxon>
        <taxon>Planctomycetota</taxon>
        <taxon>Planctomycetia</taxon>
        <taxon>Gemmatales</taxon>
        <taxon>Gemmataceae</taxon>
        <taxon>Gemmata</taxon>
    </lineage>
</organism>
<feature type="domain" description="Uracil-DNA glycosylase-like" evidence="5">
    <location>
        <begin position="78"/>
        <end position="236"/>
    </location>
</feature>
<name>A0A6P2D441_9BACT</name>
<dbReference type="GO" id="GO:0006285">
    <property type="term" value="P:base-excision repair, AP site formation"/>
    <property type="evidence" value="ECO:0007669"/>
    <property type="project" value="InterPro"/>
</dbReference>
<dbReference type="NCBIfam" id="NF007570">
    <property type="entry name" value="PRK10201.1"/>
    <property type="match status" value="1"/>
</dbReference>